<dbReference type="EMBL" id="JACRSO010000004">
    <property type="protein sequence ID" value="MBC8529669.1"/>
    <property type="molecule type" value="Genomic_DNA"/>
</dbReference>
<evidence type="ECO:0000313" key="6">
    <source>
        <dbReference type="Proteomes" id="UP000654279"/>
    </source>
</evidence>
<dbReference type="Proteomes" id="UP000654279">
    <property type="component" value="Unassembled WGS sequence"/>
</dbReference>
<keyword evidence="2" id="KW-0677">Repeat</keyword>
<dbReference type="Gene3D" id="2.60.40.4070">
    <property type="match status" value="1"/>
</dbReference>
<evidence type="ECO:0000256" key="3">
    <source>
        <dbReference type="SAM" id="MobiDB-lite"/>
    </source>
</evidence>
<evidence type="ECO:0000259" key="4">
    <source>
        <dbReference type="Pfam" id="PF13860"/>
    </source>
</evidence>
<dbReference type="AlphaFoldDB" id="A0A926HML3"/>
<evidence type="ECO:0000313" key="5">
    <source>
        <dbReference type="EMBL" id="MBC8529669.1"/>
    </source>
</evidence>
<gene>
    <name evidence="5" type="ORF">H8699_09540</name>
</gene>
<evidence type="ECO:0000256" key="1">
    <source>
        <dbReference type="ARBA" id="ARBA00022729"/>
    </source>
</evidence>
<sequence>MNEEWLDVKAGVNRITWDGKDENGKTLAEGKYQVLVDAGIDGDITGTETKDFTVAYSRATPTPQATAKPTAKATVKPTAKPTEKPTAKPTAEPTAKPTAEPTAKPTVKPTAEPTAKPTAEPTAKPTQTPTNSPAAPTPDDGDHE</sequence>
<dbReference type="InterPro" id="IPR006970">
    <property type="entry name" value="PT"/>
</dbReference>
<evidence type="ECO:0000256" key="2">
    <source>
        <dbReference type="ARBA" id="ARBA00022737"/>
    </source>
</evidence>
<feature type="compositionally biased region" description="Low complexity" evidence="3">
    <location>
        <begin position="87"/>
        <end position="130"/>
    </location>
</feature>
<keyword evidence="6" id="KW-1185">Reference proteome</keyword>
<accession>A0A926HML3</accession>
<reference evidence="5" key="1">
    <citation type="submission" date="2020-08" db="EMBL/GenBank/DDBJ databases">
        <title>Genome public.</title>
        <authorList>
            <person name="Liu C."/>
            <person name="Sun Q."/>
        </authorList>
    </citation>
    <scope>NUCLEOTIDE SEQUENCE</scope>
    <source>
        <strain evidence="5">NSJ-44</strain>
    </source>
</reference>
<comment type="caution">
    <text evidence="5">The sequence shown here is derived from an EMBL/GenBank/DDBJ whole genome shotgun (WGS) entry which is preliminary data.</text>
</comment>
<keyword evidence="1" id="KW-0732">Signal</keyword>
<feature type="compositionally biased region" description="Low complexity" evidence="3">
    <location>
        <begin position="59"/>
        <end position="80"/>
    </location>
</feature>
<name>A0A926HML3_9FIRM</name>
<dbReference type="Pfam" id="PF04886">
    <property type="entry name" value="PT"/>
    <property type="match status" value="1"/>
</dbReference>
<organism evidence="5 6">
    <name type="scientific">Luoshenia tenuis</name>
    <dbReference type="NCBI Taxonomy" id="2763654"/>
    <lineage>
        <taxon>Bacteria</taxon>
        <taxon>Bacillati</taxon>
        <taxon>Bacillota</taxon>
        <taxon>Clostridia</taxon>
        <taxon>Christensenellales</taxon>
        <taxon>Christensenellaceae</taxon>
        <taxon>Luoshenia</taxon>
    </lineage>
</organism>
<protein>
    <submittedName>
        <fullName evidence="5">PT domain-containing protein</fullName>
    </submittedName>
</protein>
<dbReference type="Pfam" id="PF13860">
    <property type="entry name" value="FlgD_ig"/>
    <property type="match status" value="1"/>
</dbReference>
<feature type="region of interest" description="Disordered" evidence="3">
    <location>
        <begin position="57"/>
        <end position="144"/>
    </location>
</feature>
<proteinExistence type="predicted"/>
<feature type="domain" description="FlgD/Vpr Ig-like" evidence="4">
    <location>
        <begin position="8"/>
        <end position="38"/>
    </location>
</feature>
<dbReference type="InterPro" id="IPR025965">
    <property type="entry name" value="FlgD/Vpr_Ig-like"/>
</dbReference>